<protein>
    <submittedName>
        <fullName evidence="3">DUF1080 domain-containing protein</fullName>
    </submittedName>
</protein>
<gene>
    <name evidence="3" type="ORF">IRJ16_21610</name>
</gene>
<reference evidence="3" key="1">
    <citation type="submission" date="2020-10" db="EMBL/GenBank/DDBJ databases">
        <title>Mucilaginibacter mali sp. nov., isolated from rhizosphere soil of apple orchard.</title>
        <authorList>
            <person name="Lee J.-S."/>
            <person name="Kim H.S."/>
            <person name="Kim J.-S."/>
        </authorList>
    </citation>
    <scope>NUCLEOTIDE SEQUENCE</scope>
    <source>
        <strain evidence="3">KCTC 22746</strain>
    </source>
</reference>
<evidence type="ECO:0000259" key="2">
    <source>
        <dbReference type="Pfam" id="PF06439"/>
    </source>
</evidence>
<dbReference type="Pfam" id="PF13646">
    <property type="entry name" value="HEAT_2"/>
    <property type="match status" value="1"/>
</dbReference>
<dbReference type="InterPro" id="IPR016024">
    <property type="entry name" value="ARM-type_fold"/>
</dbReference>
<sequence>MKIKELSFLLIAAACLQNVASAQVSHDDEHAIISLLTQLPAKNAVTFNNSMAKVATMSKDGYVMLISALNDPRKVKKAEIEYTVGGFSAYATKPGNEAARELAVGAYIKALQKLSDKQNKQFIISQFDIVGTDEAVPALQGYLTDADLVDAATRALVKINTASSNKALLSALPTATGKPKQLIIDALGDAKYQPAVSALNKIAASGNTEEAKSALYALANIADPSSQTVLSSAASKAGYKYEPTNAMAMYVRYAETVLKKGHKAIAQKISADLSTKGKAVVGARASALKLSVDATKGSQPILLTAAGDADPVYRAAALRYALPYVTAANVGAWVKKLSTVSDEAKVDILFMLGQSGQKSTLPTILGLAKSKNDAVKQAAINAAVDIGNDQVLDEFFKMMATGTADDVDMLAAGITHMKGDGINQRIGKVLPTAPERMQVALIDIIDSRKDNAQWPVVWSLLNSPNKRTKAAAYGVLGHIATKDNAKQLFTLLKEGKEEERAAVQDALVFLYTGPGNDPKQGLLTLARSNDAAVNQLAIEKYLQAIKQDKTTPENKFLKLREGFALARSAEQKQQIMKEMIKAPCFNTLIFAGKYLDDADLKANAANAVVASVLAGNYSGDLIKGLFSKALPMANADAKQKEIAEKYLADMKGGEGLVQVFNGTDLTGWKGLVADPIKRAAMDAKTLADAQAKADAEAKESWKVMNGELHFMSKGNNLATVKKYRDVEVFVDWKIIDDKKGEGDAGIYLRGSPQVQMWDLARTNVGAQVGSGGLYNNQVQPSKPLKVADNKLDEWNTFRILMTGDRVTVYLNGELVTDNVILENYWNRKIPIFAEEQIELQAHGSPVAYRDIYIREIPSEKPFELSKKEVKEGYKVLFDGTNMFNWTGNMVDYTLDSGTLAIHPKPGKGSGGNLYTKDEYSDFIFRFEFQLTPGANNGLGIRAPLEGDAAYTGMELQILDNEAPMYKDLHVYQYHGSIYGTIPAKRGFLKPTGKWNYQEVEVRGPKIKVTLNGKVILDADITEARAKGAADGKDHPGLKRDSGHIGFLGHGSVVKFKNIRIKDLAGKK</sequence>
<accession>A0A929L2L3</accession>
<evidence type="ECO:0000256" key="1">
    <source>
        <dbReference type="SAM" id="SignalP"/>
    </source>
</evidence>
<dbReference type="Proteomes" id="UP000622475">
    <property type="component" value="Unassembled WGS sequence"/>
</dbReference>
<dbReference type="GO" id="GO:0016787">
    <property type="term" value="F:hydrolase activity"/>
    <property type="evidence" value="ECO:0007669"/>
    <property type="project" value="InterPro"/>
</dbReference>
<proteinExistence type="predicted"/>
<name>A0A929L2L3_9SPHI</name>
<feature type="domain" description="3-keto-alpha-glucoside-1,2-lyase/3-keto-2-hydroxy-glucal hydratase" evidence="2">
    <location>
        <begin position="872"/>
        <end position="1061"/>
    </location>
</feature>
<feature type="chain" id="PRO_5037733829" evidence="1">
    <location>
        <begin position="23"/>
        <end position="1067"/>
    </location>
</feature>
<dbReference type="EMBL" id="JADFFL010000012">
    <property type="protein sequence ID" value="MBE9664493.1"/>
    <property type="molecule type" value="Genomic_DNA"/>
</dbReference>
<keyword evidence="1" id="KW-0732">Signal</keyword>
<comment type="caution">
    <text evidence="3">The sequence shown here is derived from an EMBL/GenBank/DDBJ whole genome shotgun (WGS) entry which is preliminary data.</text>
</comment>
<dbReference type="InterPro" id="IPR010496">
    <property type="entry name" value="AL/BT2_dom"/>
</dbReference>
<dbReference type="Gene3D" id="1.25.10.10">
    <property type="entry name" value="Leucine-rich Repeat Variant"/>
    <property type="match status" value="2"/>
</dbReference>
<dbReference type="Gene3D" id="2.60.120.560">
    <property type="entry name" value="Exo-inulinase, domain 1"/>
    <property type="match status" value="2"/>
</dbReference>
<dbReference type="RefSeq" id="WP_194113836.1">
    <property type="nucleotide sequence ID" value="NZ_JADFFL010000012.1"/>
</dbReference>
<organism evidence="3 4">
    <name type="scientific">Mucilaginibacter myungsuensis</name>
    <dbReference type="NCBI Taxonomy" id="649104"/>
    <lineage>
        <taxon>Bacteria</taxon>
        <taxon>Pseudomonadati</taxon>
        <taxon>Bacteroidota</taxon>
        <taxon>Sphingobacteriia</taxon>
        <taxon>Sphingobacteriales</taxon>
        <taxon>Sphingobacteriaceae</taxon>
        <taxon>Mucilaginibacter</taxon>
    </lineage>
</organism>
<dbReference type="InterPro" id="IPR011989">
    <property type="entry name" value="ARM-like"/>
</dbReference>
<dbReference type="AlphaFoldDB" id="A0A929L2L3"/>
<feature type="domain" description="3-keto-alpha-glucoside-1,2-lyase/3-keto-2-hydroxy-glucal hydratase" evidence="2">
    <location>
        <begin position="657"/>
        <end position="854"/>
    </location>
</feature>
<evidence type="ECO:0000313" key="4">
    <source>
        <dbReference type="Proteomes" id="UP000622475"/>
    </source>
</evidence>
<feature type="signal peptide" evidence="1">
    <location>
        <begin position="1"/>
        <end position="22"/>
    </location>
</feature>
<evidence type="ECO:0000313" key="3">
    <source>
        <dbReference type="EMBL" id="MBE9664493.1"/>
    </source>
</evidence>
<dbReference type="SUPFAM" id="SSF48371">
    <property type="entry name" value="ARM repeat"/>
    <property type="match status" value="2"/>
</dbReference>
<dbReference type="Pfam" id="PF06439">
    <property type="entry name" value="3keto-disac_hyd"/>
    <property type="match status" value="2"/>
</dbReference>
<keyword evidence="4" id="KW-1185">Reference proteome</keyword>